<feature type="signal peptide" evidence="8">
    <location>
        <begin position="1"/>
        <end position="29"/>
    </location>
</feature>
<evidence type="ECO:0000256" key="5">
    <source>
        <dbReference type="ARBA" id="ARBA00022833"/>
    </source>
</evidence>
<keyword evidence="5" id="KW-0862">Zinc</keyword>
<dbReference type="PANTHER" id="PTHR11705">
    <property type="entry name" value="PROTEASE FAMILY M14 CARBOXYPEPTIDASE A,B"/>
    <property type="match status" value="1"/>
</dbReference>
<organism evidence="10 11">
    <name type="scientific">Desulfosarcina alkanivorans</name>
    <dbReference type="NCBI Taxonomy" id="571177"/>
    <lineage>
        <taxon>Bacteria</taxon>
        <taxon>Pseudomonadati</taxon>
        <taxon>Thermodesulfobacteriota</taxon>
        <taxon>Desulfobacteria</taxon>
        <taxon>Desulfobacterales</taxon>
        <taxon>Desulfosarcinaceae</taxon>
        <taxon>Desulfosarcina</taxon>
    </lineage>
</organism>
<dbReference type="PROSITE" id="PS52035">
    <property type="entry name" value="PEPTIDASE_M14"/>
    <property type="match status" value="1"/>
</dbReference>
<keyword evidence="11" id="KW-1185">Reference proteome</keyword>
<dbReference type="KEGG" id="dalk:DSCA_48550"/>
<feature type="domain" description="Peptidase M14" evidence="9">
    <location>
        <begin position="55"/>
        <end position="341"/>
    </location>
</feature>
<dbReference type="EMBL" id="AP021874">
    <property type="protein sequence ID" value="BBO70925.1"/>
    <property type="molecule type" value="Genomic_DNA"/>
</dbReference>
<dbReference type="AlphaFoldDB" id="A0A5K7YRI3"/>
<dbReference type="GO" id="GO:0005615">
    <property type="term" value="C:extracellular space"/>
    <property type="evidence" value="ECO:0007669"/>
    <property type="project" value="TreeGrafter"/>
</dbReference>
<keyword evidence="8" id="KW-0732">Signal</keyword>
<evidence type="ECO:0000256" key="3">
    <source>
        <dbReference type="ARBA" id="ARBA00022670"/>
    </source>
</evidence>
<evidence type="ECO:0000256" key="2">
    <source>
        <dbReference type="ARBA" id="ARBA00005988"/>
    </source>
</evidence>
<protein>
    <recommendedName>
        <fullName evidence="9">Peptidase M14 domain-containing protein</fullName>
    </recommendedName>
</protein>
<dbReference type="Pfam" id="PF00246">
    <property type="entry name" value="Peptidase_M14"/>
    <property type="match status" value="1"/>
</dbReference>
<dbReference type="PANTHER" id="PTHR11705:SF143">
    <property type="entry name" value="SLL0236 PROTEIN"/>
    <property type="match status" value="1"/>
</dbReference>
<dbReference type="Proteomes" id="UP000427906">
    <property type="component" value="Chromosome"/>
</dbReference>
<sequence length="812" mass="91587">MNVFKFKRPFLFCCLLAITLLAMPATAMAKHNHQDKTPDWCFVDPEEEVPSESYDSILYSDIAPRLCEIQRTSDRVRVEVIGQSAGGRNLFLATVTDPMDKKRKRHKDKGRHKDLRKLMIRDPEKALALIEEYDDFNVPVFINCSIHGDEYPGTDACMRLIETLAYDDSEEVQAILDNTILLFNVVQNPDGRVMGTRRNANDIDINRDMITQSQPETRATVSVITEWNPMVFLDLHDDVQPMLIEPCTPPHNPNYEYDLYLTWSWELALAMEAELLLQKELDNLYYPYDTARIPYRDWDLGWDDWPPIYAAMYPIYHGAYGHTIETWSEAIHGVDADYAVVWGALNYTVANKKEMVADQIEVFRRGALDLPQMLIPDYLLEETPWDQYNELTIQEFPAAYVIPAGPPYQPSTHQAARLVDFLLFNDVQVEAAQRSFWLKGEKYPKGTYVVWMDQPKRGMANTILDPGLDLSYIEGLYFYSPPSVWSHPYLWGAYRAVMEDPIPIRTRKIKKAKAVKGSVERGKAGAIAFLPTSLAAFQATNDLLAQGATLYRAEAAFEDGGEMIGAGAVIMKAGKWKARQLAREYGLDVLTLKKMPEDLTRLQQRRIAVYGDGGIRNCLDRLGFAYDLVSEEDLDAGMISGYDLFINDSLRWTRLSPEGQAAMTAWFDAGGDYIGLSYRGRPIQFAIDAGIADVAYDYVSGNAIVNVDYDPDDSVAAGFRADGYAFVYYPGWFSDLGEGVKVAATLDPGENLLLSGFWPEWKTSGANGQPVIVHQTTDTRDVTLIGIDATFRGHPENAFRIVGNAIYDGLEN</sequence>
<keyword evidence="6" id="KW-0482">Metalloprotease</keyword>
<evidence type="ECO:0000256" key="6">
    <source>
        <dbReference type="ARBA" id="ARBA00023049"/>
    </source>
</evidence>
<keyword evidence="4" id="KW-0378">Hydrolase</keyword>
<reference evidence="10 11" key="1">
    <citation type="submission" date="2019-11" db="EMBL/GenBank/DDBJ databases">
        <title>Comparative genomics of hydrocarbon-degrading Desulfosarcina strains.</title>
        <authorList>
            <person name="Watanabe M."/>
            <person name="Kojima H."/>
            <person name="Fukui M."/>
        </authorList>
    </citation>
    <scope>NUCLEOTIDE SEQUENCE [LARGE SCALE GENOMIC DNA]</scope>
    <source>
        <strain evidence="10 11">PL12</strain>
    </source>
</reference>
<evidence type="ECO:0000256" key="1">
    <source>
        <dbReference type="ARBA" id="ARBA00001947"/>
    </source>
</evidence>
<evidence type="ECO:0000259" key="9">
    <source>
        <dbReference type="PROSITE" id="PS52035"/>
    </source>
</evidence>
<name>A0A5K7YRI3_9BACT</name>
<comment type="similarity">
    <text evidence="2 7">Belongs to the peptidase M14 family.</text>
</comment>
<dbReference type="GO" id="GO:0008270">
    <property type="term" value="F:zinc ion binding"/>
    <property type="evidence" value="ECO:0007669"/>
    <property type="project" value="InterPro"/>
</dbReference>
<dbReference type="RefSeq" id="WP_167527935.1">
    <property type="nucleotide sequence ID" value="NZ_AP021874.1"/>
</dbReference>
<evidence type="ECO:0000313" key="11">
    <source>
        <dbReference type="Proteomes" id="UP000427906"/>
    </source>
</evidence>
<accession>A0A5K7YRI3</accession>
<proteinExistence type="inferred from homology"/>
<evidence type="ECO:0000256" key="7">
    <source>
        <dbReference type="PROSITE-ProRule" id="PRU01379"/>
    </source>
</evidence>
<keyword evidence="3" id="KW-0645">Protease</keyword>
<dbReference type="Gene3D" id="3.40.630.10">
    <property type="entry name" value="Zn peptidases"/>
    <property type="match status" value="1"/>
</dbReference>
<dbReference type="GO" id="GO:0006508">
    <property type="term" value="P:proteolysis"/>
    <property type="evidence" value="ECO:0007669"/>
    <property type="project" value="UniProtKB-KW"/>
</dbReference>
<gene>
    <name evidence="10" type="ORF">DSCA_48550</name>
</gene>
<dbReference type="GO" id="GO:0004181">
    <property type="term" value="F:metallocarboxypeptidase activity"/>
    <property type="evidence" value="ECO:0007669"/>
    <property type="project" value="InterPro"/>
</dbReference>
<dbReference type="InterPro" id="IPR000834">
    <property type="entry name" value="Peptidase_M14"/>
</dbReference>
<evidence type="ECO:0000256" key="8">
    <source>
        <dbReference type="SAM" id="SignalP"/>
    </source>
</evidence>
<comment type="caution">
    <text evidence="7">Lacks conserved residue(s) required for the propagation of feature annotation.</text>
</comment>
<feature type="chain" id="PRO_5024311352" description="Peptidase M14 domain-containing protein" evidence="8">
    <location>
        <begin position="30"/>
        <end position="812"/>
    </location>
</feature>
<comment type="cofactor">
    <cofactor evidence="1">
        <name>Zn(2+)</name>
        <dbReference type="ChEBI" id="CHEBI:29105"/>
    </cofactor>
</comment>
<evidence type="ECO:0000256" key="4">
    <source>
        <dbReference type="ARBA" id="ARBA00022801"/>
    </source>
</evidence>
<evidence type="ECO:0000313" key="10">
    <source>
        <dbReference type="EMBL" id="BBO70925.1"/>
    </source>
</evidence>
<dbReference type="SUPFAM" id="SSF53187">
    <property type="entry name" value="Zn-dependent exopeptidases"/>
    <property type="match status" value="1"/>
</dbReference>